<feature type="non-terminal residue" evidence="1">
    <location>
        <position position="1"/>
    </location>
</feature>
<gene>
    <name evidence="1" type="ORF">Tci_851391</name>
</gene>
<dbReference type="AlphaFoldDB" id="A0A699R8U0"/>
<dbReference type="EMBL" id="BKCJ011070452">
    <property type="protein sequence ID" value="GFC79421.1"/>
    <property type="molecule type" value="Genomic_DNA"/>
</dbReference>
<comment type="caution">
    <text evidence="1">The sequence shown here is derived from an EMBL/GenBank/DDBJ whole genome shotgun (WGS) entry which is preliminary data.</text>
</comment>
<sequence length="74" mass="8469">VFSHRRSPIGNLACLLNVADDRIGFTYEPRMLPRWRAVEDDKALYLQRIMTIDDDESAKESVPNKECMSGIITV</sequence>
<reference evidence="1" key="1">
    <citation type="journal article" date="2019" name="Sci. Rep.">
        <title>Draft genome of Tanacetum cinerariifolium, the natural source of mosquito coil.</title>
        <authorList>
            <person name="Yamashiro T."/>
            <person name="Shiraishi A."/>
            <person name="Satake H."/>
            <person name="Nakayama K."/>
        </authorList>
    </citation>
    <scope>NUCLEOTIDE SEQUENCE</scope>
</reference>
<protein>
    <submittedName>
        <fullName evidence="1">Uncharacterized protein</fullName>
    </submittedName>
</protein>
<organism evidence="1">
    <name type="scientific">Tanacetum cinerariifolium</name>
    <name type="common">Dalmatian daisy</name>
    <name type="synonym">Chrysanthemum cinerariifolium</name>
    <dbReference type="NCBI Taxonomy" id="118510"/>
    <lineage>
        <taxon>Eukaryota</taxon>
        <taxon>Viridiplantae</taxon>
        <taxon>Streptophyta</taxon>
        <taxon>Embryophyta</taxon>
        <taxon>Tracheophyta</taxon>
        <taxon>Spermatophyta</taxon>
        <taxon>Magnoliopsida</taxon>
        <taxon>eudicotyledons</taxon>
        <taxon>Gunneridae</taxon>
        <taxon>Pentapetalae</taxon>
        <taxon>asterids</taxon>
        <taxon>campanulids</taxon>
        <taxon>Asterales</taxon>
        <taxon>Asteraceae</taxon>
        <taxon>Asteroideae</taxon>
        <taxon>Anthemideae</taxon>
        <taxon>Anthemidinae</taxon>
        <taxon>Tanacetum</taxon>
    </lineage>
</organism>
<accession>A0A699R8U0</accession>
<proteinExistence type="predicted"/>
<name>A0A699R8U0_TANCI</name>
<evidence type="ECO:0000313" key="1">
    <source>
        <dbReference type="EMBL" id="GFC79421.1"/>
    </source>
</evidence>